<dbReference type="Gene3D" id="2.40.320.10">
    <property type="entry name" value="Hypothetical Protein Pfu-838710-001"/>
    <property type="match status" value="1"/>
</dbReference>
<dbReference type="EMBL" id="AJJU01000002">
    <property type="protein sequence ID" value="EID76603.1"/>
    <property type="molecule type" value="Genomic_DNA"/>
</dbReference>
<dbReference type="InterPro" id="IPR033469">
    <property type="entry name" value="CYTH-like_dom_sf"/>
</dbReference>
<sequence length="158" mass="18226">MIEIERKFLVTQDTFKELAHSNTRIVQGFLNTNPERTVRIRIKGNSAFLTIKGISNESGLSRFEWEREITIEEAESLLALCEPGVIDKVRFEVEIGDHLYEVDVFKGANEGLVVAEIELKSEDEFFEKPNWIGEEVTGDIKYYNSQLSKKPYTTWAFD</sequence>
<accession>I0WJN7</accession>
<evidence type="ECO:0000313" key="3">
    <source>
        <dbReference type="Proteomes" id="UP000005938"/>
    </source>
</evidence>
<dbReference type="PATRIC" id="fig|946077.3.peg.253"/>
<dbReference type="PIRSF" id="PIRSF016487">
    <property type="entry name" value="CYTH_UCP016487"/>
    <property type="match status" value="1"/>
</dbReference>
<dbReference type="PANTHER" id="PTHR40114:SF1">
    <property type="entry name" value="SLR0698 PROTEIN"/>
    <property type="match status" value="1"/>
</dbReference>
<dbReference type="Proteomes" id="UP000005938">
    <property type="component" value="Unassembled WGS sequence"/>
</dbReference>
<gene>
    <name evidence="2" type="ORF">W5A_01230</name>
</gene>
<dbReference type="eggNOG" id="COG2954">
    <property type="taxonomic scope" value="Bacteria"/>
</dbReference>
<dbReference type="SMART" id="SM01118">
    <property type="entry name" value="CYTH"/>
    <property type="match status" value="1"/>
</dbReference>
<dbReference type="PROSITE" id="PS51707">
    <property type="entry name" value="CYTH"/>
    <property type="match status" value="1"/>
</dbReference>
<name>I0WJN7_9FLAO</name>
<keyword evidence="3" id="KW-1185">Reference proteome</keyword>
<comment type="caution">
    <text evidence="2">The sequence shown here is derived from an EMBL/GenBank/DDBJ whole genome shotgun (WGS) entry which is preliminary data.</text>
</comment>
<dbReference type="InterPro" id="IPR012042">
    <property type="entry name" value="NeuTTM/CthTTM-like"/>
</dbReference>
<dbReference type="OrthoDB" id="9805588at2"/>
<dbReference type="AlphaFoldDB" id="I0WJN7"/>
<dbReference type="InterPro" id="IPR023577">
    <property type="entry name" value="CYTH_domain"/>
</dbReference>
<dbReference type="STRING" id="946077.W5A_01230"/>
<evidence type="ECO:0000259" key="1">
    <source>
        <dbReference type="PROSITE" id="PS51707"/>
    </source>
</evidence>
<dbReference type="PANTHER" id="PTHR40114">
    <property type="entry name" value="SLR0698 PROTEIN"/>
    <property type="match status" value="1"/>
</dbReference>
<feature type="domain" description="CYTH" evidence="1">
    <location>
        <begin position="1"/>
        <end position="149"/>
    </location>
</feature>
<protein>
    <submittedName>
        <fullName evidence="2">CYTH family protein</fullName>
    </submittedName>
</protein>
<organism evidence="2 3">
    <name type="scientific">Imtechella halotolerans K1</name>
    <dbReference type="NCBI Taxonomy" id="946077"/>
    <lineage>
        <taxon>Bacteria</taxon>
        <taxon>Pseudomonadati</taxon>
        <taxon>Bacteroidota</taxon>
        <taxon>Flavobacteriia</taxon>
        <taxon>Flavobacteriales</taxon>
        <taxon>Flavobacteriaceae</taxon>
        <taxon>Imtechella</taxon>
    </lineage>
</organism>
<evidence type="ECO:0000313" key="2">
    <source>
        <dbReference type="EMBL" id="EID76603.1"/>
    </source>
</evidence>
<proteinExistence type="predicted"/>
<dbReference type="CDD" id="cd07891">
    <property type="entry name" value="CYTH-like_CthTTM-like_1"/>
    <property type="match status" value="1"/>
</dbReference>
<reference evidence="2 3" key="1">
    <citation type="journal article" date="2012" name="J. Bacteriol.">
        <title>Genome Sequence of the Halotolerant Bacterium Imtechella halotolerans K1T.</title>
        <authorList>
            <person name="Kumar S."/>
            <person name="Vikram S."/>
            <person name="Subramanian S."/>
            <person name="Raghava G.P."/>
            <person name="Pinnaka A.K."/>
        </authorList>
    </citation>
    <scope>NUCLEOTIDE SEQUENCE [LARGE SCALE GENOMIC DNA]</scope>
    <source>
        <strain evidence="2 3">K1</strain>
    </source>
</reference>
<dbReference type="SUPFAM" id="SSF55154">
    <property type="entry name" value="CYTH-like phosphatases"/>
    <property type="match status" value="1"/>
</dbReference>
<dbReference type="RefSeq" id="WP_008236576.1">
    <property type="nucleotide sequence ID" value="NZ_AJJU01000002.1"/>
</dbReference>
<dbReference type="Pfam" id="PF01928">
    <property type="entry name" value="CYTH"/>
    <property type="match status" value="1"/>
</dbReference>